<proteinExistence type="predicted"/>
<keyword evidence="2" id="KW-1185">Reference proteome</keyword>
<evidence type="ECO:0000313" key="2">
    <source>
        <dbReference type="Proteomes" id="UP000564496"/>
    </source>
</evidence>
<organism evidence="1 2">
    <name type="scientific">Nocardioides panzhihuensis</name>
    <dbReference type="NCBI Taxonomy" id="860243"/>
    <lineage>
        <taxon>Bacteria</taxon>
        <taxon>Bacillati</taxon>
        <taxon>Actinomycetota</taxon>
        <taxon>Actinomycetes</taxon>
        <taxon>Propionibacteriales</taxon>
        <taxon>Nocardioidaceae</taxon>
        <taxon>Nocardioides</taxon>
    </lineage>
</organism>
<name>A0A7Z0IUA5_9ACTN</name>
<protein>
    <submittedName>
        <fullName evidence="1">Uncharacterized protein</fullName>
    </submittedName>
</protein>
<gene>
    <name evidence="1" type="ORF">BJ988_004380</name>
</gene>
<dbReference type="EMBL" id="JACBZR010000001">
    <property type="protein sequence ID" value="NYI79732.1"/>
    <property type="molecule type" value="Genomic_DNA"/>
</dbReference>
<sequence length="33" mass="3632">MSKVLWHFSMSLDGFVDSTEPGTRAARRSGCTT</sequence>
<reference evidence="1 2" key="1">
    <citation type="submission" date="2020-07" db="EMBL/GenBank/DDBJ databases">
        <title>Sequencing the genomes of 1000 actinobacteria strains.</title>
        <authorList>
            <person name="Klenk H.-P."/>
        </authorList>
    </citation>
    <scope>NUCLEOTIDE SEQUENCE [LARGE SCALE GENOMIC DNA]</scope>
    <source>
        <strain evidence="1 2">DSM 26487</strain>
    </source>
</reference>
<comment type="caution">
    <text evidence="1">The sequence shown here is derived from an EMBL/GenBank/DDBJ whole genome shotgun (WGS) entry which is preliminary data.</text>
</comment>
<dbReference type="AlphaFoldDB" id="A0A7Z0IUA5"/>
<dbReference type="Proteomes" id="UP000564496">
    <property type="component" value="Unassembled WGS sequence"/>
</dbReference>
<evidence type="ECO:0000313" key="1">
    <source>
        <dbReference type="EMBL" id="NYI79732.1"/>
    </source>
</evidence>
<accession>A0A7Z0IUA5</accession>